<reference evidence="1 2" key="1">
    <citation type="submission" date="2024-01" db="EMBL/GenBank/DDBJ databases">
        <authorList>
            <person name="Waweru B."/>
        </authorList>
    </citation>
    <scope>NUCLEOTIDE SEQUENCE [LARGE SCALE GENOMIC DNA]</scope>
</reference>
<organism evidence="1 2">
    <name type="scientific">Dovyalis caffra</name>
    <dbReference type="NCBI Taxonomy" id="77055"/>
    <lineage>
        <taxon>Eukaryota</taxon>
        <taxon>Viridiplantae</taxon>
        <taxon>Streptophyta</taxon>
        <taxon>Embryophyta</taxon>
        <taxon>Tracheophyta</taxon>
        <taxon>Spermatophyta</taxon>
        <taxon>Magnoliopsida</taxon>
        <taxon>eudicotyledons</taxon>
        <taxon>Gunneridae</taxon>
        <taxon>Pentapetalae</taxon>
        <taxon>rosids</taxon>
        <taxon>fabids</taxon>
        <taxon>Malpighiales</taxon>
        <taxon>Salicaceae</taxon>
        <taxon>Flacourtieae</taxon>
        <taxon>Dovyalis</taxon>
    </lineage>
</organism>
<accession>A0AAV1RCJ4</accession>
<gene>
    <name evidence="1" type="ORF">DCAF_LOCUS8888</name>
</gene>
<protein>
    <submittedName>
        <fullName evidence="1">Uncharacterized protein</fullName>
    </submittedName>
</protein>
<comment type="caution">
    <text evidence="1">The sequence shown here is derived from an EMBL/GenBank/DDBJ whole genome shotgun (WGS) entry which is preliminary data.</text>
</comment>
<evidence type="ECO:0000313" key="2">
    <source>
        <dbReference type="Proteomes" id="UP001314170"/>
    </source>
</evidence>
<name>A0AAV1RCJ4_9ROSI</name>
<dbReference type="EMBL" id="CAWUPB010000913">
    <property type="protein sequence ID" value="CAK7332255.1"/>
    <property type="molecule type" value="Genomic_DNA"/>
</dbReference>
<proteinExistence type="predicted"/>
<sequence>MALLFAGRLFAVKKDLRSKGHISATYEKLRMTESRVRMHGVACGKKVQRRRVKFCGEAWKKRRVGRVGEGVVSHGKHGIVCDRDGNKSVRTVDHGT</sequence>
<keyword evidence="2" id="KW-1185">Reference proteome</keyword>
<dbReference type="AlphaFoldDB" id="A0AAV1RCJ4"/>
<evidence type="ECO:0000313" key="1">
    <source>
        <dbReference type="EMBL" id="CAK7332255.1"/>
    </source>
</evidence>
<dbReference type="Proteomes" id="UP001314170">
    <property type="component" value="Unassembled WGS sequence"/>
</dbReference>